<dbReference type="PANTHER" id="PTHR43808:SF25">
    <property type="entry name" value="PEPTIDASE M20 DIMERISATION DOMAIN-CONTAINING PROTEIN"/>
    <property type="match status" value="1"/>
</dbReference>
<dbReference type="Pfam" id="PF07687">
    <property type="entry name" value="M20_dimer"/>
    <property type="match status" value="1"/>
</dbReference>
<comment type="similarity">
    <text evidence="3">Belongs to the peptidase M20A family.</text>
</comment>
<dbReference type="Gene3D" id="3.40.630.10">
    <property type="entry name" value="Zn peptidases"/>
    <property type="match status" value="1"/>
</dbReference>
<dbReference type="Gene3D" id="3.30.70.360">
    <property type="match status" value="1"/>
</dbReference>
<dbReference type="AlphaFoldDB" id="A0A1H7P352"/>
<dbReference type="PANTHER" id="PTHR43808">
    <property type="entry name" value="ACETYLORNITHINE DEACETYLASE"/>
    <property type="match status" value="1"/>
</dbReference>
<proteinExistence type="inferred from homology"/>
<dbReference type="InterPro" id="IPR011650">
    <property type="entry name" value="Peptidase_M20_dimer"/>
</dbReference>
<dbReference type="EMBL" id="FOAW01000007">
    <property type="protein sequence ID" value="SEL30019.1"/>
    <property type="molecule type" value="Genomic_DNA"/>
</dbReference>
<dbReference type="Proteomes" id="UP000198677">
    <property type="component" value="Unassembled WGS sequence"/>
</dbReference>
<dbReference type="GO" id="GO:0016787">
    <property type="term" value="F:hydrolase activity"/>
    <property type="evidence" value="ECO:0007669"/>
    <property type="project" value="InterPro"/>
</dbReference>
<keyword evidence="8" id="KW-1185">Reference proteome</keyword>
<gene>
    <name evidence="7" type="ORF">SAMN05444583_107233</name>
</gene>
<dbReference type="InterPro" id="IPR002933">
    <property type="entry name" value="Peptidase_M20"/>
</dbReference>
<name>A0A1H7P352_9NOCA</name>
<evidence type="ECO:0000256" key="2">
    <source>
        <dbReference type="ARBA" id="ARBA00001947"/>
    </source>
</evidence>
<reference evidence="8" key="1">
    <citation type="submission" date="2016-10" db="EMBL/GenBank/DDBJ databases">
        <authorList>
            <person name="Varghese N."/>
            <person name="Submissions S."/>
        </authorList>
    </citation>
    <scope>NUCLEOTIDE SEQUENCE [LARGE SCALE GENOMIC DNA]</scope>
    <source>
        <strain evidence="8">DSM 44675</strain>
    </source>
</reference>
<keyword evidence="5" id="KW-0170">Cobalt</keyword>
<comment type="cofactor">
    <cofactor evidence="2">
        <name>Zn(2+)</name>
        <dbReference type="ChEBI" id="CHEBI:29105"/>
    </cofactor>
</comment>
<evidence type="ECO:0000313" key="8">
    <source>
        <dbReference type="Proteomes" id="UP000198677"/>
    </source>
</evidence>
<evidence type="ECO:0000256" key="5">
    <source>
        <dbReference type="ARBA" id="ARBA00023285"/>
    </source>
</evidence>
<dbReference type="SUPFAM" id="SSF53187">
    <property type="entry name" value="Zn-dependent exopeptidases"/>
    <property type="match status" value="1"/>
</dbReference>
<evidence type="ECO:0000256" key="3">
    <source>
        <dbReference type="ARBA" id="ARBA00006247"/>
    </source>
</evidence>
<dbReference type="InterPro" id="IPR010182">
    <property type="entry name" value="ArgE/DapE"/>
</dbReference>
<dbReference type="OrthoDB" id="7055905at2"/>
<dbReference type="InterPro" id="IPR050072">
    <property type="entry name" value="Peptidase_M20A"/>
</dbReference>
<comment type="cofactor">
    <cofactor evidence="1">
        <name>Co(2+)</name>
        <dbReference type="ChEBI" id="CHEBI:48828"/>
    </cofactor>
</comment>
<dbReference type="RefSeq" id="WP_072751512.1">
    <property type="nucleotide sequence ID" value="NZ_FOAW01000007.1"/>
</dbReference>
<evidence type="ECO:0000259" key="6">
    <source>
        <dbReference type="Pfam" id="PF07687"/>
    </source>
</evidence>
<dbReference type="NCBIfam" id="TIGR01910">
    <property type="entry name" value="DapE-ArgE"/>
    <property type="match status" value="1"/>
</dbReference>
<evidence type="ECO:0000256" key="1">
    <source>
        <dbReference type="ARBA" id="ARBA00001941"/>
    </source>
</evidence>
<sequence length="438" mass="45910">MNNTASDRVSARIDALGDELLATLSTAIGIRSINPTYADQDYESLVGGETEVSQLLAGIYREAGAEVELFGEAPGRDNAVGVVAGSGGGRSLVFNGHVDVVPADNADAWTHDPFTAVVADDHLWGRGSVDMKSGLVAQAFAARALREAGVRLRGDLILQAVAGEENLEHHMGTSAVLERGYLGDAAIVAEPTGASRPLSVMPATPGVLVFRIDVTGKSAHASMRSRMLAERSDHPVASSAIDSGLAVHEALRRLESEWVSTKIDPLFTPGQFTIGLDVIDGGAGGSRNVAFIPDEMALEYAVFYPPAAELSDVQGEIEGAVAGTAARDPWMRAHPPAITWQMHYPGGRTDGDHPFCLTVAGARTRAAAHTRLAGAPDVMPFPSATDLTWLSRAGIPTVGLGPGSLGMAHAVDERCAIDEIMCAAKTYALVAIEWCGVE</sequence>
<evidence type="ECO:0000313" key="7">
    <source>
        <dbReference type="EMBL" id="SEL30019.1"/>
    </source>
</evidence>
<protein>
    <submittedName>
        <fullName evidence="7">Acetylornithine deacetylase</fullName>
    </submittedName>
</protein>
<dbReference type="Pfam" id="PF01546">
    <property type="entry name" value="Peptidase_M20"/>
    <property type="match status" value="1"/>
</dbReference>
<evidence type="ECO:0000256" key="4">
    <source>
        <dbReference type="ARBA" id="ARBA00022833"/>
    </source>
</evidence>
<keyword evidence="4" id="KW-0862">Zinc</keyword>
<feature type="domain" description="Peptidase M20 dimerisation" evidence="6">
    <location>
        <begin position="205"/>
        <end position="325"/>
    </location>
</feature>
<accession>A0A1H7P352</accession>
<organism evidence="7 8">
    <name type="scientific">Rhodococcus maanshanensis</name>
    <dbReference type="NCBI Taxonomy" id="183556"/>
    <lineage>
        <taxon>Bacteria</taxon>
        <taxon>Bacillati</taxon>
        <taxon>Actinomycetota</taxon>
        <taxon>Actinomycetes</taxon>
        <taxon>Mycobacteriales</taxon>
        <taxon>Nocardiaceae</taxon>
        <taxon>Rhodococcus</taxon>
    </lineage>
</organism>